<dbReference type="EMBL" id="JAAGMP010001272">
    <property type="protein sequence ID" value="NEC22268.1"/>
    <property type="molecule type" value="Genomic_DNA"/>
</dbReference>
<feature type="region of interest" description="Disordered" evidence="1">
    <location>
        <begin position="1"/>
        <end position="60"/>
    </location>
</feature>
<accession>A0A7K3S493</accession>
<evidence type="ECO:0000256" key="1">
    <source>
        <dbReference type="SAM" id="MobiDB-lite"/>
    </source>
</evidence>
<reference evidence="2 3" key="1">
    <citation type="submission" date="2020-01" db="EMBL/GenBank/DDBJ databases">
        <title>Insect and environment-associated Actinomycetes.</title>
        <authorList>
            <person name="Currrie C."/>
            <person name="Chevrette M."/>
            <person name="Carlson C."/>
            <person name="Stubbendieck R."/>
            <person name="Wendt-Pienkowski E."/>
        </authorList>
    </citation>
    <scope>NUCLEOTIDE SEQUENCE [LARGE SCALE GENOMIC DNA]</scope>
    <source>
        <strain evidence="2 3">SID7590</strain>
    </source>
</reference>
<protein>
    <submittedName>
        <fullName evidence="2">Uncharacterized protein</fullName>
    </submittedName>
</protein>
<dbReference type="Proteomes" id="UP000469670">
    <property type="component" value="Unassembled WGS sequence"/>
</dbReference>
<proteinExistence type="predicted"/>
<sequence length="60" mass="6637">AGRREGAEQRPGAGTPRPSPRRRDSRQVSDVLAAYAQGINRSTNHRGRSAPDDHTERTEK</sequence>
<name>A0A7K3S493_9ACTN</name>
<dbReference type="AlphaFoldDB" id="A0A7K3S493"/>
<comment type="caution">
    <text evidence="2">The sequence shown here is derived from an EMBL/GenBank/DDBJ whole genome shotgun (WGS) entry which is preliminary data.</text>
</comment>
<gene>
    <name evidence="2" type="ORF">G3I50_29100</name>
</gene>
<feature type="non-terminal residue" evidence="2">
    <location>
        <position position="1"/>
    </location>
</feature>
<evidence type="ECO:0000313" key="2">
    <source>
        <dbReference type="EMBL" id="NEC22268.1"/>
    </source>
</evidence>
<evidence type="ECO:0000313" key="3">
    <source>
        <dbReference type="Proteomes" id="UP000469670"/>
    </source>
</evidence>
<organism evidence="2 3">
    <name type="scientific">Streptomyces parvus</name>
    <dbReference type="NCBI Taxonomy" id="66428"/>
    <lineage>
        <taxon>Bacteria</taxon>
        <taxon>Bacillati</taxon>
        <taxon>Actinomycetota</taxon>
        <taxon>Actinomycetes</taxon>
        <taxon>Kitasatosporales</taxon>
        <taxon>Streptomycetaceae</taxon>
        <taxon>Streptomyces</taxon>
    </lineage>
</organism>
<dbReference type="RefSeq" id="WP_164206697.1">
    <property type="nucleotide sequence ID" value="NZ_JAAGMP010001272.1"/>
</dbReference>
<feature type="compositionally biased region" description="Basic and acidic residues" evidence="1">
    <location>
        <begin position="49"/>
        <end position="60"/>
    </location>
</feature>